<evidence type="ECO:0000259" key="1">
    <source>
        <dbReference type="SMART" id="SM00731"/>
    </source>
</evidence>
<dbReference type="NCBIfam" id="NF003339">
    <property type="entry name" value="PRK04351.1"/>
    <property type="match status" value="1"/>
</dbReference>
<name>A0ABN0XMD5_9LACT</name>
<accession>A0ABN0XMD5</accession>
<dbReference type="InterPro" id="IPR006640">
    <property type="entry name" value="SprT-like_domain"/>
</dbReference>
<dbReference type="Proteomes" id="UP001501166">
    <property type="component" value="Unassembled WGS sequence"/>
</dbReference>
<reference evidence="2 3" key="1">
    <citation type="journal article" date="2019" name="Int. J. Syst. Evol. Microbiol.">
        <title>The Global Catalogue of Microorganisms (GCM) 10K type strain sequencing project: providing services to taxonomists for standard genome sequencing and annotation.</title>
        <authorList>
            <consortium name="The Broad Institute Genomics Platform"/>
            <consortium name="The Broad Institute Genome Sequencing Center for Infectious Disease"/>
            <person name="Wu L."/>
            <person name="Ma J."/>
        </authorList>
    </citation>
    <scope>NUCLEOTIDE SEQUENCE [LARGE SCALE GENOMIC DNA]</scope>
    <source>
        <strain evidence="2 3">JCM 12662</strain>
    </source>
</reference>
<feature type="domain" description="SprT-like" evidence="1">
    <location>
        <begin position="4"/>
        <end position="148"/>
    </location>
</feature>
<dbReference type="InterPro" id="IPR035240">
    <property type="entry name" value="SprT_Zn_ribbon"/>
</dbReference>
<dbReference type="SMART" id="SM00731">
    <property type="entry name" value="SprT"/>
    <property type="match status" value="1"/>
</dbReference>
<dbReference type="EMBL" id="BAAACW010000127">
    <property type="protein sequence ID" value="GAA0367662.1"/>
    <property type="molecule type" value="Genomic_DNA"/>
</dbReference>
<proteinExistence type="predicted"/>
<dbReference type="Pfam" id="PF17283">
    <property type="entry name" value="Zn_ribbon_SprT"/>
    <property type="match status" value="1"/>
</dbReference>
<evidence type="ECO:0000313" key="3">
    <source>
        <dbReference type="Proteomes" id="UP001501166"/>
    </source>
</evidence>
<keyword evidence="3" id="KW-1185">Reference proteome</keyword>
<comment type="caution">
    <text evidence="2">The sequence shown here is derived from an EMBL/GenBank/DDBJ whole genome shotgun (WGS) entry which is preliminary data.</text>
</comment>
<dbReference type="RefSeq" id="WP_343756160.1">
    <property type="nucleotide sequence ID" value="NZ_BAAACW010000127.1"/>
</dbReference>
<evidence type="ECO:0000313" key="2">
    <source>
        <dbReference type="EMBL" id="GAA0367662.1"/>
    </source>
</evidence>
<dbReference type="Gene3D" id="3.30.2010.10">
    <property type="entry name" value="Metalloproteases ('zincins'), catalytic domain"/>
    <property type="match status" value="1"/>
</dbReference>
<dbReference type="Pfam" id="PF10263">
    <property type="entry name" value="SprT-like"/>
    <property type="match status" value="1"/>
</dbReference>
<sequence length="155" mass="18182">MNQGELQQLVEEISRHFFNRPFKHQATFNSRLRTTGGRYHLRSHDLDFNPQVLEKLGKDVLIGVIKHELCHYHLHLQGKGHQHKDKDFKDLLKEVGGIRYVPSLRGQKEKVMFWQYKCTGCGLTAKRQRRFNTQKFICSKCKSSFVLVGREKVTS</sequence>
<protein>
    <submittedName>
        <fullName evidence="2">SprT family protein</fullName>
    </submittedName>
</protein>
<gene>
    <name evidence="2" type="ORF">GCM10008932_19420</name>
</gene>
<organism evidence="2 3">
    <name type="scientific">Alkalibacterium iburiense</name>
    <dbReference type="NCBI Taxonomy" id="290589"/>
    <lineage>
        <taxon>Bacteria</taxon>
        <taxon>Bacillati</taxon>
        <taxon>Bacillota</taxon>
        <taxon>Bacilli</taxon>
        <taxon>Lactobacillales</taxon>
        <taxon>Carnobacteriaceae</taxon>
        <taxon>Alkalibacterium</taxon>
    </lineage>
</organism>